<evidence type="ECO:0000313" key="3">
    <source>
        <dbReference type="Proteomes" id="UP001054821"/>
    </source>
</evidence>
<name>A0AAD4WHQ2_PRUDU</name>
<feature type="region of interest" description="Disordered" evidence="1">
    <location>
        <begin position="1"/>
        <end position="84"/>
    </location>
</feature>
<organism evidence="2 3">
    <name type="scientific">Prunus dulcis</name>
    <name type="common">Almond</name>
    <name type="synonym">Amygdalus dulcis</name>
    <dbReference type="NCBI Taxonomy" id="3755"/>
    <lineage>
        <taxon>Eukaryota</taxon>
        <taxon>Viridiplantae</taxon>
        <taxon>Streptophyta</taxon>
        <taxon>Embryophyta</taxon>
        <taxon>Tracheophyta</taxon>
        <taxon>Spermatophyta</taxon>
        <taxon>Magnoliopsida</taxon>
        <taxon>eudicotyledons</taxon>
        <taxon>Gunneridae</taxon>
        <taxon>Pentapetalae</taxon>
        <taxon>rosids</taxon>
        <taxon>fabids</taxon>
        <taxon>Rosales</taxon>
        <taxon>Rosaceae</taxon>
        <taxon>Amygdaloideae</taxon>
        <taxon>Amygdaleae</taxon>
        <taxon>Prunus</taxon>
    </lineage>
</organism>
<gene>
    <name evidence="2" type="ORF">L3X38_010311</name>
</gene>
<evidence type="ECO:0000256" key="1">
    <source>
        <dbReference type="SAM" id="MobiDB-lite"/>
    </source>
</evidence>
<evidence type="ECO:0000313" key="2">
    <source>
        <dbReference type="EMBL" id="KAI5342436.1"/>
    </source>
</evidence>
<reference evidence="2 3" key="1">
    <citation type="journal article" date="2022" name="G3 (Bethesda)">
        <title>Whole-genome sequence and methylome profiling of the almond [Prunus dulcis (Mill.) D.A. Webb] cultivar 'Nonpareil'.</title>
        <authorList>
            <person name="D'Amico-Willman K.M."/>
            <person name="Ouma W.Z."/>
            <person name="Meulia T."/>
            <person name="Sideli G.M."/>
            <person name="Gradziel T.M."/>
            <person name="Fresnedo-Ramirez J."/>
        </authorList>
    </citation>
    <scope>NUCLEOTIDE SEQUENCE [LARGE SCALE GENOMIC DNA]</scope>
    <source>
        <strain evidence="2">Clone GOH B32 T37-40</strain>
    </source>
</reference>
<dbReference type="EMBL" id="JAJFAZ020000002">
    <property type="protein sequence ID" value="KAI5342436.1"/>
    <property type="molecule type" value="Genomic_DNA"/>
</dbReference>
<accession>A0AAD4WHQ2</accession>
<feature type="compositionally biased region" description="Basic and acidic residues" evidence="1">
    <location>
        <begin position="54"/>
        <end position="72"/>
    </location>
</feature>
<dbReference type="AlphaFoldDB" id="A0AAD4WHQ2"/>
<keyword evidence="3" id="KW-1185">Reference proteome</keyword>
<sequence>MPGSGASAVGGKVISQNEPSGGKVKSANRNGASGAGGKVKSPKSANRVSGRGNSWEEEKLQDKQLREEEELKVGQGEGEGEGEG</sequence>
<proteinExistence type="predicted"/>
<comment type="caution">
    <text evidence="2">The sequence shown here is derived from an EMBL/GenBank/DDBJ whole genome shotgun (WGS) entry which is preliminary data.</text>
</comment>
<dbReference type="Proteomes" id="UP001054821">
    <property type="component" value="Chromosome 2"/>
</dbReference>
<protein>
    <submittedName>
        <fullName evidence="2">Uncharacterized protein</fullName>
    </submittedName>
</protein>